<dbReference type="EMBL" id="ML732797">
    <property type="protein sequence ID" value="KAB8273292.1"/>
    <property type="molecule type" value="Genomic_DNA"/>
</dbReference>
<reference evidence="1 2" key="1">
    <citation type="submission" date="2019-04" db="EMBL/GenBank/DDBJ databases">
        <title>Fungal friends and foes A comparative genomics study of 23 Aspergillus species from section Flavi.</title>
        <authorList>
            <consortium name="DOE Joint Genome Institute"/>
            <person name="Kjaerbolling I."/>
            <person name="Vesth T.C."/>
            <person name="Frisvad J.C."/>
            <person name="Nybo J.L."/>
            <person name="Theobald S."/>
            <person name="Kildgaard S."/>
            <person name="Petersen T.I."/>
            <person name="Kuo A."/>
            <person name="Sato A."/>
            <person name="Lyhne E.K."/>
            <person name="Kogle M.E."/>
            <person name="Wiebenga A."/>
            <person name="Kun R.S."/>
            <person name="Lubbers R.J."/>
            <person name="Makela M.R."/>
            <person name="Barry K."/>
            <person name="Chovatia M."/>
            <person name="Clum A."/>
            <person name="Daum C."/>
            <person name="Haridas S."/>
            <person name="He G."/>
            <person name="LaButti K."/>
            <person name="Lipzen A."/>
            <person name="Mondo S."/>
            <person name="Pangilinan J."/>
            <person name="Riley R."/>
            <person name="Salamov A."/>
            <person name="Simmons B.A."/>
            <person name="Magnuson J.K."/>
            <person name="Henrissat B."/>
            <person name="Mortensen U.H."/>
            <person name="Larsen T.O."/>
            <person name="De vries R.P."/>
            <person name="Grigoriev I.V."/>
            <person name="Machida M."/>
            <person name="Baker S.E."/>
            <person name="Andersen M.R."/>
        </authorList>
    </citation>
    <scope>NUCLEOTIDE SEQUENCE [LARGE SCALE GENOMIC DNA]</scope>
    <source>
        <strain evidence="1 2">CBS 117635</strain>
    </source>
</reference>
<dbReference type="Proteomes" id="UP000326289">
    <property type="component" value="Unassembled WGS sequence"/>
</dbReference>
<evidence type="ECO:0000313" key="2">
    <source>
        <dbReference type="Proteomes" id="UP000326289"/>
    </source>
</evidence>
<gene>
    <name evidence="1" type="ORF">BDV30DRAFT_210756</name>
</gene>
<dbReference type="AlphaFoldDB" id="A0A5N6J330"/>
<accession>A0A5N6J330</accession>
<proteinExistence type="predicted"/>
<organism evidence="1 2">
    <name type="scientific">Aspergillus minisclerotigenes</name>
    <dbReference type="NCBI Taxonomy" id="656917"/>
    <lineage>
        <taxon>Eukaryota</taxon>
        <taxon>Fungi</taxon>
        <taxon>Dikarya</taxon>
        <taxon>Ascomycota</taxon>
        <taxon>Pezizomycotina</taxon>
        <taxon>Eurotiomycetes</taxon>
        <taxon>Eurotiomycetidae</taxon>
        <taxon>Eurotiales</taxon>
        <taxon>Aspergillaceae</taxon>
        <taxon>Aspergillus</taxon>
        <taxon>Aspergillus subgen. Circumdati</taxon>
    </lineage>
</organism>
<protein>
    <submittedName>
        <fullName evidence="1">Uncharacterized protein</fullName>
    </submittedName>
</protein>
<keyword evidence="2" id="KW-1185">Reference proteome</keyword>
<sequence>MIEVTVPASLAALTTFLACWSSELKSGKVGITLRKTAEVPWAAALKESGSSKVPTRSLAPSCSSSTAFGFDGSRTRAFTCIPAARRCRAVPNP</sequence>
<name>A0A5N6J330_9EURO</name>
<evidence type="ECO:0000313" key="1">
    <source>
        <dbReference type="EMBL" id="KAB8273292.1"/>
    </source>
</evidence>